<name>A0A445DKU3_ARAHY</name>
<feature type="compositionally biased region" description="Basic and acidic residues" evidence="1">
    <location>
        <begin position="201"/>
        <end position="216"/>
    </location>
</feature>
<gene>
    <name evidence="2" type="ORF">Ahy_A04g021568</name>
</gene>
<dbReference type="STRING" id="3818.A0A445DKU3"/>
<feature type="compositionally biased region" description="Polar residues" evidence="1">
    <location>
        <begin position="143"/>
        <end position="154"/>
    </location>
</feature>
<protein>
    <submittedName>
        <fullName evidence="2">Uncharacterized protein</fullName>
    </submittedName>
</protein>
<evidence type="ECO:0000256" key="1">
    <source>
        <dbReference type="SAM" id="MobiDB-lite"/>
    </source>
</evidence>
<evidence type="ECO:0000313" key="3">
    <source>
        <dbReference type="Proteomes" id="UP000289738"/>
    </source>
</evidence>
<organism evidence="2 3">
    <name type="scientific">Arachis hypogaea</name>
    <name type="common">Peanut</name>
    <dbReference type="NCBI Taxonomy" id="3818"/>
    <lineage>
        <taxon>Eukaryota</taxon>
        <taxon>Viridiplantae</taxon>
        <taxon>Streptophyta</taxon>
        <taxon>Embryophyta</taxon>
        <taxon>Tracheophyta</taxon>
        <taxon>Spermatophyta</taxon>
        <taxon>Magnoliopsida</taxon>
        <taxon>eudicotyledons</taxon>
        <taxon>Gunneridae</taxon>
        <taxon>Pentapetalae</taxon>
        <taxon>rosids</taxon>
        <taxon>fabids</taxon>
        <taxon>Fabales</taxon>
        <taxon>Fabaceae</taxon>
        <taxon>Papilionoideae</taxon>
        <taxon>50 kb inversion clade</taxon>
        <taxon>dalbergioids sensu lato</taxon>
        <taxon>Dalbergieae</taxon>
        <taxon>Pterocarpus clade</taxon>
        <taxon>Arachis</taxon>
    </lineage>
</organism>
<dbReference type="PANTHER" id="PTHR31286">
    <property type="entry name" value="GLYCINE-RICH CELL WALL STRUCTURAL PROTEIN 1.8-LIKE"/>
    <property type="match status" value="1"/>
</dbReference>
<evidence type="ECO:0000313" key="2">
    <source>
        <dbReference type="EMBL" id="RYR63813.1"/>
    </source>
</evidence>
<feature type="region of interest" description="Disordered" evidence="1">
    <location>
        <begin position="141"/>
        <end position="216"/>
    </location>
</feature>
<dbReference type="PANTHER" id="PTHR31286:SF99">
    <property type="entry name" value="DUF4283 DOMAIN-CONTAINING PROTEIN"/>
    <property type="match status" value="1"/>
</dbReference>
<keyword evidence="3" id="KW-1185">Reference proteome</keyword>
<dbReference type="Proteomes" id="UP000289738">
    <property type="component" value="Chromosome A04"/>
</dbReference>
<proteinExistence type="predicted"/>
<comment type="caution">
    <text evidence="2">The sequence shown here is derived from an EMBL/GenBank/DDBJ whole genome shotgun (WGS) entry which is preliminary data.</text>
</comment>
<accession>A0A445DKU3</accession>
<reference evidence="2 3" key="1">
    <citation type="submission" date="2019-01" db="EMBL/GenBank/DDBJ databases">
        <title>Sequencing of cultivated peanut Arachis hypogaea provides insights into genome evolution and oil improvement.</title>
        <authorList>
            <person name="Chen X."/>
        </authorList>
    </citation>
    <scope>NUCLEOTIDE SEQUENCE [LARGE SCALE GENOMIC DNA]</scope>
    <source>
        <strain evidence="3">cv. Fuhuasheng</strain>
        <tissue evidence="2">Leaves</tissue>
    </source>
</reference>
<dbReference type="EMBL" id="SDMP01000004">
    <property type="protein sequence ID" value="RYR63813.1"/>
    <property type="molecule type" value="Genomic_DNA"/>
</dbReference>
<dbReference type="AlphaFoldDB" id="A0A445DKU3"/>
<feature type="compositionally biased region" description="Polar residues" evidence="1">
    <location>
        <begin position="164"/>
        <end position="178"/>
    </location>
</feature>
<dbReference type="InterPro" id="IPR040256">
    <property type="entry name" value="At4g02000-like"/>
</dbReference>
<sequence length="216" mass="25026">MEEEESEEKPFDPCSTIPVSQTEFEEWCKSWKNALVVKEEDYTHALMERPWMVTGHYLIIQRWRPFFLTTEEAVKKIAAWIRIPNLHIELYNHRFLCRISVLGCNLNIEYEVLHQICFTCGVYSHRLEFCGEGLAANGDNREGTGNQEGQNNFGTEDFGDGNDPTKNSQNLGKNQGQDYSKYGYEKNQDDEDMSNGLRFSILHEDSEADSKVHEEI</sequence>